<reference evidence="1" key="2">
    <citation type="submission" date="2020-09" db="EMBL/GenBank/DDBJ databases">
        <authorList>
            <person name="Sun Q."/>
            <person name="Zhou Y."/>
        </authorList>
    </citation>
    <scope>NUCLEOTIDE SEQUENCE</scope>
    <source>
        <strain evidence="1">CGMCC 1.15447</strain>
    </source>
</reference>
<dbReference type="SUPFAM" id="SSF56784">
    <property type="entry name" value="HAD-like"/>
    <property type="match status" value="1"/>
</dbReference>
<sequence>MVRVEAVLFDYGMVLSGPPDPAAWARIRAITGLEEAPLQREYWAHRHDYDRGTLTGVDFWHKAAAGAGIVLSPAQVEELIAADTDLWSQINQPMLDWAQRLQRAGVRTGILSNIGDSMTEGLVKRYEWLARFDHRTWSYALKLAKPELEIYRAAAEGLHTPVANVLFIDDRAENVAAAQAAGMQAIQYRDHAEFEREMRGRGLEELLEAGNEAAASRTAPDQ</sequence>
<organism evidence="1 2">
    <name type="scientific">Edaphobacter acidisoli</name>
    <dbReference type="NCBI Taxonomy" id="2040573"/>
    <lineage>
        <taxon>Bacteria</taxon>
        <taxon>Pseudomonadati</taxon>
        <taxon>Acidobacteriota</taxon>
        <taxon>Terriglobia</taxon>
        <taxon>Terriglobales</taxon>
        <taxon>Acidobacteriaceae</taxon>
        <taxon>Edaphobacter</taxon>
    </lineage>
</organism>
<dbReference type="Pfam" id="PF00702">
    <property type="entry name" value="Hydrolase"/>
    <property type="match status" value="1"/>
</dbReference>
<dbReference type="RefSeq" id="WP_188757539.1">
    <property type="nucleotide sequence ID" value="NZ_BMJB01000001.1"/>
</dbReference>
<reference evidence="1" key="1">
    <citation type="journal article" date="2014" name="Int. J. Syst. Evol. Microbiol.">
        <title>Complete genome sequence of Corynebacterium casei LMG S-19264T (=DSM 44701T), isolated from a smear-ripened cheese.</title>
        <authorList>
            <consortium name="US DOE Joint Genome Institute (JGI-PGF)"/>
            <person name="Walter F."/>
            <person name="Albersmeier A."/>
            <person name="Kalinowski J."/>
            <person name="Ruckert C."/>
        </authorList>
    </citation>
    <scope>NUCLEOTIDE SEQUENCE</scope>
    <source>
        <strain evidence="1">CGMCC 1.15447</strain>
    </source>
</reference>
<evidence type="ECO:0000313" key="1">
    <source>
        <dbReference type="EMBL" id="GGA54569.1"/>
    </source>
</evidence>
<dbReference type="InterPro" id="IPR006439">
    <property type="entry name" value="HAD-SF_hydro_IA"/>
</dbReference>
<name>A0A916VZ34_9BACT</name>
<dbReference type="NCBIfam" id="TIGR01509">
    <property type="entry name" value="HAD-SF-IA-v3"/>
    <property type="match status" value="1"/>
</dbReference>
<dbReference type="PANTHER" id="PTHR43611">
    <property type="entry name" value="ALPHA-D-GLUCOSE 1-PHOSPHATE PHOSPHATASE"/>
    <property type="match status" value="1"/>
</dbReference>
<evidence type="ECO:0000313" key="2">
    <source>
        <dbReference type="Proteomes" id="UP000648801"/>
    </source>
</evidence>
<protein>
    <submittedName>
        <fullName evidence="1">Hydrolase</fullName>
    </submittedName>
</protein>
<accession>A0A916VZ34</accession>
<dbReference type="InterPro" id="IPR023214">
    <property type="entry name" value="HAD_sf"/>
</dbReference>
<proteinExistence type="predicted"/>
<dbReference type="GO" id="GO:0016787">
    <property type="term" value="F:hydrolase activity"/>
    <property type="evidence" value="ECO:0007669"/>
    <property type="project" value="UniProtKB-KW"/>
</dbReference>
<keyword evidence="1" id="KW-0378">Hydrolase</keyword>
<gene>
    <name evidence="1" type="ORF">GCM10011507_02320</name>
</gene>
<dbReference type="AlphaFoldDB" id="A0A916VZ34"/>
<dbReference type="PRINTS" id="PR00413">
    <property type="entry name" value="HADHALOGNASE"/>
</dbReference>
<dbReference type="PANTHER" id="PTHR43611:SF3">
    <property type="entry name" value="FLAVIN MONONUCLEOTIDE HYDROLASE 1, CHLOROPLATIC"/>
    <property type="match status" value="1"/>
</dbReference>
<dbReference type="Gene3D" id="3.40.50.1000">
    <property type="entry name" value="HAD superfamily/HAD-like"/>
    <property type="match status" value="1"/>
</dbReference>
<comment type="caution">
    <text evidence="1">The sequence shown here is derived from an EMBL/GenBank/DDBJ whole genome shotgun (WGS) entry which is preliminary data.</text>
</comment>
<dbReference type="EMBL" id="BMJB01000001">
    <property type="protein sequence ID" value="GGA54569.1"/>
    <property type="molecule type" value="Genomic_DNA"/>
</dbReference>
<keyword evidence="2" id="KW-1185">Reference proteome</keyword>
<dbReference type="InterPro" id="IPR036412">
    <property type="entry name" value="HAD-like_sf"/>
</dbReference>
<dbReference type="Proteomes" id="UP000648801">
    <property type="component" value="Unassembled WGS sequence"/>
</dbReference>